<feature type="transmembrane region" description="Helical" evidence="1">
    <location>
        <begin position="20"/>
        <end position="39"/>
    </location>
</feature>
<gene>
    <name evidence="2" type="primary">Q836D3</name>
</gene>
<reference evidence="2" key="1">
    <citation type="submission" date="2019-10" db="EMBL/GenBank/DDBJ databases">
        <authorList>
            <person name="Nor Muhammad N."/>
        </authorList>
    </citation>
    <scope>NUCLEOTIDE SEQUENCE</scope>
</reference>
<keyword evidence="2" id="KW-0456">Lyase</keyword>
<proteinExistence type="predicted"/>
<evidence type="ECO:0000256" key="1">
    <source>
        <dbReference type="SAM" id="Phobius"/>
    </source>
</evidence>
<dbReference type="AlphaFoldDB" id="A0A5K1JY74"/>
<keyword evidence="1" id="KW-1133">Transmembrane helix</keyword>
<keyword evidence="1" id="KW-0472">Membrane</keyword>
<organism evidence="2">
    <name type="scientific">Ganoderma boninense</name>
    <dbReference type="NCBI Taxonomy" id="34458"/>
    <lineage>
        <taxon>Eukaryota</taxon>
        <taxon>Fungi</taxon>
        <taxon>Dikarya</taxon>
        <taxon>Basidiomycota</taxon>
        <taxon>Agaricomycotina</taxon>
        <taxon>Agaricomycetes</taxon>
        <taxon>Polyporales</taxon>
        <taxon>Polyporaceae</taxon>
        <taxon>Ganoderma</taxon>
    </lineage>
</organism>
<dbReference type="EMBL" id="LR726332">
    <property type="protein sequence ID" value="VWO97466.1"/>
    <property type="molecule type" value="Genomic_DNA"/>
</dbReference>
<evidence type="ECO:0000313" key="2">
    <source>
        <dbReference type="EMBL" id="VWO97466.1"/>
    </source>
</evidence>
<dbReference type="EC" id="4.4.1.21" evidence="2"/>
<accession>A0A5K1JY74</accession>
<dbReference type="GO" id="GO:0043768">
    <property type="term" value="F:S-ribosylhomocysteine lyase activity"/>
    <property type="evidence" value="ECO:0007669"/>
    <property type="project" value="UniProtKB-EC"/>
</dbReference>
<protein>
    <submittedName>
        <fullName evidence="2">S-ribosylhomocysteine lyase (Autoinducer-2 production protein LuxS))</fullName>
        <ecNumber evidence="2">4.4.1.21</ecNumber>
    </submittedName>
</protein>
<keyword evidence="1" id="KW-0812">Transmembrane</keyword>
<sequence length="331" mass="36954">MDSRLASKQSSTGFRRNRRLAKAGTFALAYMTTTSLLAWRLTCRDNHVYVGNHLRSSLYRLVNRFFPDPVAFLNILTPWGALIVGEAALSHVLQEPVLCDVNFEVAVSNLHFDSFLESLRRLFPLGSNLLSPFDRPSPEGFPYHRNVTRISEFRLLSGMFITVYESSTPSACDVLAGCWSTALMNFATAYTMGSAYPRLTFNNLALICDSRVSSMEWSERNVQRRLAVYGFDSSHKPDHWPLGARRTASTTSAELDLCGKSLYVCPQQGRFFGDPGSLVIFYDGLLVDIEALRDLCVPPYGPMAAWRLPSSVPPEAIRVGLYIGVCAFHTL</sequence>
<name>A0A5K1JY74_9APHY</name>